<feature type="region of interest" description="Disordered" evidence="1">
    <location>
        <begin position="80"/>
        <end position="108"/>
    </location>
</feature>
<protein>
    <submittedName>
        <fullName evidence="3">Stage II sporulation protein SpoIIR</fullName>
    </submittedName>
</protein>
<feature type="region of interest" description="Disordered" evidence="1">
    <location>
        <begin position="278"/>
        <end position="338"/>
    </location>
</feature>
<keyword evidence="4" id="KW-1185">Reference proteome</keyword>
<feature type="chain" id="PRO_5039339506" evidence="2">
    <location>
        <begin position="25"/>
        <end position="355"/>
    </location>
</feature>
<feature type="compositionally biased region" description="Acidic residues" evidence="1">
    <location>
        <begin position="291"/>
        <end position="301"/>
    </location>
</feature>
<dbReference type="OrthoDB" id="9793324at2"/>
<keyword evidence="2" id="KW-0732">Signal</keyword>
<feature type="compositionally biased region" description="Polar residues" evidence="1">
    <location>
        <begin position="86"/>
        <end position="108"/>
    </location>
</feature>
<evidence type="ECO:0000313" key="3">
    <source>
        <dbReference type="EMBL" id="OOM71120.1"/>
    </source>
</evidence>
<accession>A0A1S8T011</accession>
<sequence>MRQFFKLKKIIFIILIFSSINIFEGCTSIQETFDKNIGYDLFKIDKDNDKQENVTKTQNENNGIQKNNTDIKIEEDEIHSGDIKSQAENNQIQDKNTKSQNRTTKTQTENRILNYDEVKDTLIRFHVIANSDKDEDQNLKLKVKNQVIDYLYPYLNASQSLEQSRKIIKDKMDEVKKLAEQVIKDNNYKYGVKAELSRENFPEKSYGKITLPQGNYEAFRIIIGSGQGKNWWCVMFPPLCFVDETKAEVEYDKTENRLNSKKSSSGFKIDFNFGEDKSEELDTQNNKEGSEQSDNEQDSEEQISKEESDKQEDKGESDQKYIKAKLDKQENNKEENKEDVQIKFKIVEIFKSLFN</sequence>
<comment type="caution">
    <text evidence="3">The sequence shown here is derived from an EMBL/GenBank/DDBJ whole genome shotgun (WGS) entry which is preliminary data.</text>
</comment>
<evidence type="ECO:0000313" key="4">
    <source>
        <dbReference type="Proteomes" id="UP000190890"/>
    </source>
</evidence>
<name>A0A1S8T011_9CLOT</name>
<organism evidence="3 4">
    <name type="scientific">Clostridium puniceum</name>
    <dbReference type="NCBI Taxonomy" id="29367"/>
    <lineage>
        <taxon>Bacteria</taxon>
        <taxon>Bacillati</taxon>
        <taxon>Bacillota</taxon>
        <taxon>Clostridia</taxon>
        <taxon>Eubacteriales</taxon>
        <taxon>Clostridiaceae</taxon>
        <taxon>Clostridium</taxon>
    </lineage>
</organism>
<reference evidence="3 4" key="1">
    <citation type="submission" date="2016-05" db="EMBL/GenBank/DDBJ databases">
        <title>Microbial solvent formation.</title>
        <authorList>
            <person name="Poehlein A."/>
            <person name="Montoya Solano J.D."/>
            <person name="Flitsch S."/>
            <person name="Krabben P."/>
            <person name="Duerre P."/>
            <person name="Daniel R."/>
        </authorList>
    </citation>
    <scope>NUCLEOTIDE SEQUENCE [LARGE SCALE GENOMIC DNA]</scope>
    <source>
        <strain evidence="3 4">DSM 2619</strain>
    </source>
</reference>
<evidence type="ECO:0000256" key="2">
    <source>
        <dbReference type="SAM" id="SignalP"/>
    </source>
</evidence>
<gene>
    <name evidence="3" type="ORF">CLPUN_51120</name>
</gene>
<dbReference type="InterPro" id="IPR014202">
    <property type="entry name" value="Spore_II_R"/>
</dbReference>
<evidence type="ECO:0000256" key="1">
    <source>
        <dbReference type="SAM" id="MobiDB-lite"/>
    </source>
</evidence>
<dbReference type="NCBIfam" id="TIGR02837">
    <property type="entry name" value="spore_II_R"/>
    <property type="match status" value="1"/>
</dbReference>
<feature type="compositionally biased region" description="Basic and acidic residues" evidence="1">
    <location>
        <begin position="302"/>
        <end position="338"/>
    </location>
</feature>
<dbReference type="EMBL" id="LZZM01000234">
    <property type="protein sequence ID" value="OOM71120.1"/>
    <property type="molecule type" value="Genomic_DNA"/>
</dbReference>
<dbReference type="Pfam" id="PF09551">
    <property type="entry name" value="Spore_II_R"/>
    <property type="match status" value="1"/>
</dbReference>
<proteinExistence type="predicted"/>
<dbReference type="RefSeq" id="WP_143329129.1">
    <property type="nucleotide sequence ID" value="NZ_LZZM01000234.1"/>
</dbReference>
<dbReference type="AlphaFoldDB" id="A0A1S8T011"/>
<dbReference type="STRING" id="29367.CLPUN_51120"/>
<dbReference type="Proteomes" id="UP000190890">
    <property type="component" value="Unassembled WGS sequence"/>
</dbReference>
<feature type="signal peptide" evidence="2">
    <location>
        <begin position="1"/>
        <end position="24"/>
    </location>
</feature>